<dbReference type="Proteomes" id="UP000246991">
    <property type="component" value="Unassembled WGS sequence"/>
</dbReference>
<dbReference type="CDD" id="cd00920">
    <property type="entry name" value="Cupredoxin"/>
    <property type="match status" value="1"/>
</dbReference>
<dbReference type="InterPro" id="IPR008972">
    <property type="entry name" value="Cupredoxin"/>
</dbReference>
<dbReference type="Gene3D" id="2.60.40.420">
    <property type="entry name" value="Cupredoxins - blue copper proteins"/>
    <property type="match status" value="1"/>
</dbReference>
<dbReference type="PANTHER" id="PTHR34883">
    <property type="entry name" value="SERINE-RICH PROTEIN, PUTATIVE-RELATED-RELATED"/>
    <property type="match status" value="1"/>
</dbReference>
<comment type="caution">
    <text evidence="2">The sequence shown here is derived from an EMBL/GenBank/DDBJ whole genome shotgun (WGS) entry which is preliminary data.</text>
</comment>
<evidence type="ECO:0000256" key="1">
    <source>
        <dbReference type="SAM" id="SignalP"/>
    </source>
</evidence>
<reference evidence="2 3" key="1">
    <citation type="submission" date="2018-03" db="EMBL/GenBank/DDBJ databases">
        <title>Genomes of Pezizomycetes fungi and the evolution of truffles.</title>
        <authorList>
            <person name="Murat C."/>
            <person name="Payen T."/>
            <person name="Noel B."/>
            <person name="Kuo A."/>
            <person name="Martin F.M."/>
        </authorList>
    </citation>
    <scope>NUCLEOTIDE SEQUENCE [LARGE SCALE GENOMIC DNA]</scope>
    <source>
        <strain evidence="2">091103-1</strain>
    </source>
</reference>
<keyword evidence="3" id="KW-1185">Reference proteome</keyword>
<organism evidence="2 3">
    <name type="scientific">Tuber magnatum</name>
    <name type="common">white Piedmont truffle</name>
    <dbReference type="NCBI Taxonomy" id="42249"/>
    <lineage>
        <taxon>Eukaryota</taxon>
        <taxon>Fungi</taxon>
        <taxon>Dikarya</taxon>
        <taxon>Ascomycota</taxon>
        <taxon>Pezizomycotina</taxon>
        <taxon>Pezizomycetes</taxon>
        <taxon>Pezizales</taxon>
        <taxon>Tuberaceae</taxon>
        <taxon>Tuber</taxon>
    </lineage>
</organism>
<evidence type="ECO:0008006" key="4">
    <source>
        <dbReference type="Google" id="ProtNLM"/>
    </source>
</evidence>
<gene>
    <name evidence="2" type="ORF">C7212DRAFT_227250</name>
</gene>
<dbReference type="AlphaFoldDB" id="A0A317SFC2"/>
<feature type="chain" id="PRO_5016303610" description="Cupredoxin" evidence="1">
    <location>
        <begin position="23"/>
        <end position="148"/>
    </location>
</feature>
<dbReference type="STRING" id="42249.A0A317SFC2"/>
<dbReference type="OrthoDB" id="2331100at2759"/>
<sequence>MIVHAIALVLDIVLFLSLYSDAQRVLVVWVGRRGEELALRFSPEEVYANVGDQVQFQFYPRNHSAVQANFERPCVPMSNATTGQGFFSGFRPLLLDTKTIATFTVNITHTDPIFFYCSQGRHCQQGFVGAINPLVHTHLHLSRSDRGV</sequence>
<dbReference type="SUPFAM" id="SSF49503">
    <property type="entry name" value="Cupredoxins"/>
    <property type="match status" value="1"/>
</dbReference>
<protein>
    <recommendedName>
        <fullName evidence="4">Cupredoxin</fullName>
    </recommendedName>
</protein>
<proteinExistence type="predicted"/>
<evidence type="ECO:0000313" key="3">
    <source>
        <dbReference type="Proteomes" id="UP000246991"/>
    </source>
</evidence>
<evidence type="ECO:0000313" key="2">
    <source>
        <dbReference type="EMBL" id="PWW72467.1"/>
    </source>
</evidence>
<accession>A0A317SFC2</accession>
<dbReference type="PANTHER" id="PTHR34883:SF15">
    <property type="entry name" value="EXTRACELLULAR SERINE-RICH PROTEIN"/>
    <property type="match status" value="1"/>
</dbReference>
<keyword evidence="1" id="KW-0732">Signal</keyword>
<feature type="signal peptide" evidence="1">
    <location>
        <begin position="1"/>
        <end position="22"/>
    </location>
</feature>
<dbReference type="EMBL" id="PYWC01000106">
    <property type="protein sequence ID" value="PWW72467.1"/>
    <property type="molecule type" value="Genomic_DNA"/>
</dbReference>
<dbReference type="InterPro" id="IPR052953">
    <property type="entry name" value="Ser-rich/MCO-related"/>
</dbReference>
<name>A0A317SFC2_9PEZI</name>